<sequence length="79" mass="8839">MGEKQGEGERSEEDPETRRRRGGAPHPQASVFYGTYFFSMSRHIGDIPTSLIPEMGSRYVAQAGLKLLAQVFFLPQPPE</sequence>
<organism evidence="2">
    <name type="scientific">Pongo abelii</name>
    <name type="common">Sumatran orangutan</name>
    <name type="synonym">Pongo pygmaeus abelii</name>
    <dbReference type="NCBI Taxonomy" id="9601"/>
    <lineage>
        <taxon>Eukaryota</taxon>
        <taxon>Metazoa</taxon>
        <taxon>Chordata</taxon>
        <taxon>Craniata</taxon>
        <taxon>Vertebrata</taxon>
        <taxon>Euteleostomi</taxon>
        <taxon>Mammalia</taxon>
        <taxon>Eutheria</taxon>
        <taxon>Euarchontoglires</taxon>
        <taxon>Primates</taxon>
        <taxon>Haplorrhini</taxon>
        <taxon>Catarrhini</taxon>
        <taxon>Hominidae</taxon>
        <taxon>Pongo</taxon>
    </lineage>
</organism>
<dbReference type="EMBL" id="NDHI03003476">
    <property type="protein sequence ID" value="PNJ39128.1"/>
    <property type="molecule type" value="Genomic_DNA"/>
</dbReference>
<comment type="caution">
    <text evidence="2">The sequence shown here is derived from an EMBL/GenBank/DDBJ whole genome shotgun (WGS) entry which is preliminary data.</text>
</comment>
<evidence type="ECO:0000313" key="2">
    <source>
        <dbReference type="EMBL" id="PNJ39128.1"/>
    </source>
</evidence>
<dbReference type="AlphaFoldDB" id="A0A2J8U1I1"/>
<accession>A0A2J8U1I1</accession>
<evidence type="ECO:0000256" key="1">
    <source>
        <dbReference type="SAM" id="MobiDB-lite"/>
    </source>
</evidence>
<protein>
    <submittedName>
        <fullName evidence="2">Uncharacterized protein</fullName>
    </submittedName>
</protein>
<reference evidence="2" key="1">
    <citation type="submission" date="2017-12" db="EMBL/GenBank/DDBJ databases">
        <title>High-resolution comparative analysis of great ape genomes.</title>
        <authorList>
            <person name="Pollen A."/>
            <person name="Hastie A."/>
            <person name="Hormozdiari F."/>
            <person name="Dougherty M."/>
            <person name="Liu R."/>
            <person name="Chaisson M."/>
            <person name="Hoppe E."/>
            <person name="Hill C."/>
            <person name="Pang A."/>
            <person name="Hillier L."/>
            <person name="Baker C."/>
            <person name="Armstrong J."/>
            <person name="Shendure J."/>
            <person name="Paten B."/>
            <person name="Wilson R."/>
            <person name="Chao H."/>
            <person name="Schneider V."/>
            <person name="Ventura M."/>
            <person name="Kronenberg Z."/>
            <person name="Murali S."/>
            <person name="Gordon D."/>
            <person name="Cantsilieris S."/>
            <person name="Munson K."/>
            <person name="Nelson B."/>
            <person name="Raja A."/>
            <person name="Underwood J."/>
            <person name="Diekhans M."/>
            <person name="Fiddes I."/>
            <person name="Haussler D."/>
            <person name="Eichler E."/>
        </authorList>
    </citation>
    <scope>NUCLEOTIDE SEQUENCE [LARGE SCALE GENOMIC DNA]</scope>
    <source>
        <strain evidence="2">Susie</strain>
    </source>
</reference>
<feature type="region of interest" description="Disordered" evidence="1">
    <location>
        <begin position="1"/>
        <end position="28"/>
    </location>
</feature>
<name>A0A2J8U1I1_PONAB</name>
<proteinExistence type="predicted"/>
<gene>
    <name evidence="2" type="ORF">CR201_G0031167</name>
</gene>